<dbReference type="Proteomes" id="UP000004095">
    <property type="component" value="Unassembled WGS sequence"/>
</dbReference>
<organism evidence="1 2">
    <name type="scientific">Microscilla marina ATCC 23134</name>
    <dbReference type="NCBI Taxonomy" id="313606"/>
    <lineage>
        <taxon>Bacteria</taxon>
        <taxon>Pseudomonadati</taxon>
        <taxon>Bacteroidota</taxon>
        <taxon>Cytophagia</taxon>
        <taxon>Cytophagales</taxon>
        <taxon>Microscillaceae</taxon>
        <taxon>Microscilla</taxon>
    </lineage>
</organism>
<protein>
    <submittedName>
        <fullName evidence="1">Uncharacterized protein</fullName>
    </submittedName>
</protein>
<evidence type="ECO:0000313" key="2">
    <source>
        <dbReference type="Proteomes" id="UP000004095"/>
    </source>
</evidence>
<name>A1ZVM1_MICM2</name>
<sequence length="426" mass="48485">MTLLMLCSLKALTQQDTLIPKKNQRLDFAKTYFELGGGFSPAFKGTRIVNNQKTSVTHSSSFNPYLSWGGFHFWGHAEFYVNFPLSQLDFSSNDQVKAALTHWVTTGARFLPWKYQPGKIRPYVGISWSGLDLKQSVEGEDNPTLSKSFMLVPEAGVLYGYKNFSLRLGLHYFYDNKWVYPISKTSFEKITTPKFRIQAGLAYAFEASRHKSEEVNKKWNSYKTVSKLGEGAQYAGDFFVGIGPSSSFSLTKTTYNQEMLPYLKDQIASEGYFDIALGYQFNKAGVFCALSFRNPTFTNNGYGTTQTIKKTSLAFEVNKFLTDYSGFVPYIGLNVAYDQLGYTEETAQNSKELTFSKIEPGVTIGWDILPGKTDECLILRTNLRWYPLSSFEVEGKKFDFSQLEYNLIQLVFYPGRYLRGKRTKTK</sequence>
<dbReference type="EMBL" id="AAWS01000046">
    <property type="protein sequence ID" value="EAY25563.1"/>
    <property type="molecule type" value="Genomic_DNA"/>
</dbReference>
<gene>
    <name evidence="1" type="ORF">M23134_00661</name>
</gene>
<dbReference type="AlphaFoldDB" id="A1ZVM1"/>
<dbReference type="eggNOG" id="ENOG5031HVJ">
    <property type="taxonomic scope" value="Bacteria"/>
</dbReference>
<evidence type="ECO:0000313" key="1">
    <source>
        <dbReference type="EMBL" id="EAY25563.1"/>
    </source>
</evidence>
<comment type="caution">
    <text evidence="1">The sequence shown here is derived from an EMBL/GenBank/DDBJ whole genome shotgun (WGS) entry which is preliminary data.</text>
</comment>
<proteinExistence type="predicted"/>
<reference evidence="1 2" key="1">
    <citation type="submission" date="2007-01" db="EMBL/GenBank/DDBJ databases">
        <authorList>
            <person name="Haygood M."/>
            <person name="Podell S."/>
            <person name="Anderson C."/>
            <person name="Hopkinson B."/>
            <person name="Roe K."/>
            <person name="Barbeau K."/>
            <person name="Gaasterland T."/>
            <person name="Ferriera S."/>
            <person name="Johnson J."/>
            <person name="Kravitz S."/>
            <person name="Beeson K."/>
            <person name="Sutton G."/>
            <person name="Rogers Y.-H."/>
            <person name="Friedman R."/>
            <person name="Frazier M."/>
            <person name="Venter J.C."/>
        </authorList>
    </citation>
    <scope>NUCLEOTIDE SEQUENCE [LARGE SCALE GENOMIC DNA]</scope>
    <source>
        <strain evidence="1 2">ATCC 23134</strain>
    </source>
</reference>
<keyword evidence="2" id="KW-1185">Reference proteome</keyword>
<accession>A1ZVM1</accession>